<dbReference type="PANTHER" id="PTHR43717">
    <property type="entry name" value="ANAEROBIC NITRIC OXIDE REDUCTASE FLAVORUBREDOXIN"/>
    <property type="match status" value="1"/>
</dbReference>
<dbReference type="InterPro" id="IPR016440">
    <property type="entry name" value="Rubredoxin-O_OxRdtase"/>
</dbReference>
<dbReference type="PIRSF" id="PIRSF005243">
    <property type="entry name" value="ROO"/>
    <property type="match status" value="1"/>
</dbReference>
<dbReference type="InterPro" id="IPR029039">
    <property type="entry name" value="Flavoprotein-like_sf"/>
</dbReference>
<name>A0ABY8PQJ5_9BACT</name>
<dbReference type="InterPro" id="IPR008254">
    <property type="entry name" value="Flavodoxin/NO_synth"/>
</dbReference>
<evidence type="ECO:0000259" key="2">
    <source>
        <dbReference type="PROSITE" id="PS50902"/>
    </source>
</evidence>
<feature type="domain" description="Flavodoxin-like" evidence="2">
    <location>
        <begin position="252"/>
        <end position="397"/>
    </location>
</feature>
<proteinExistence type="inferred from homology"/>
<evidence type="ECO:0000313" key="4">
    <source>
        <dbReference type="Proteomes" id="UP001232493"/>
    </source>
</evidence>
<dbReference type="SUPFAM" id="SSF52218">
    <property type="entry name" value="Flavoproteins"/>
    <property type="match status" value="1"/>
</dbReference>
<dbReference type="InterPro" id="IPR036866">
    <property type="entry name" value="RibonucZ/Hydroxyglut_hydro"/>
</dbReference>
<evidence type="ECO:0000256" key="1">
    <source>
        <dbReference type="ARBA" id="ARBA00007121"/>
    </source>
</evidence>
<dbReference type="CDD" id="cd07709">
    <property type="entry name" value="flavodiiron_proteins_MBL-fold"/>
    <property type="match status" value="1"/>
</dbReference>
<dbReference type="Gene3D" id="3.60.15.10">
    <property type="entry name" value="Ribonuclease Z/Hydroxyacylglutathione hydrolase-like"/>
    <property type="match status" value="1"/>
</dbReference>
<dbReference type="Pfam" id="PF00258">
    <property type="entry name" value="Flavodoxin_1"/>
    <property type="match status" value="1"/>
</dbReference>
<dbReference type="PROSITE" id="PS50902">
    <property type="entry name" value="FLAVODOXIN_LIKE"/>
    <property type="match status" value="1"/>
</dbReference>
<dbReference type="Gene3D" id="3.40.50.360">
    <property type="match status" value="1"/>
</dbReference>
<gene>
    <name evidence="3" type="ORF">JRV97_11135</name>
</gene>
<keyword evidence="4" id="KW-1185">Reference proteome</keyword>
<dbReference type="SUPFAM" id="SSF56281">
    <property type="entry name" value="Metallo-hydrolase/oxidoreductase"/>
    <property type="match status" value="1"/>
</dbReference>
<dbReference type="PANTHER" id="PTHR43717:SF1">
    <property type="entry name" value="ANAEROBIC NITRIC OXIDE REDUCTASE FLAVORUBREDOXIN"/>
    <property type="match status" value="1"/>
</dbReference>
<dbReference type="Pfam" id="PF19583">
    <property type="entry name" value="ODP"/>
    <property type="match status" value="1"/>
</dbReference>
<dbReference type="SMART" id="SM00849">
    <property type="entry name" value="Lactamase_B"/>
    <property type="match status" value="1"/>
</dbReference>
<dbReference type="Proteomes" id="UP001232493">
    <property type="component" value="Chromosome"/>
</dbReference>
<sequence>MDNILNITDSVYYVGVNDRDTHLFENMWPLPKGVSYNSYIIKDEKTVLFDTVKTTKTHIFLNKVDKILEGKKLDYLVINHMEPDHSGSIVEILRAYPDIKIVGNKKTFEFLKALYGIDTNLLEVKDGDELDLGKHKLKFYLTPMVHWPETMMTYDETEKILFAGDAFGGFGTLDGGVFDDEVDIEYYENEIRRYYSNIVGKFGPMVQRAMAKLSGLEIKIIASTHGPVWRTNPGRIISLYDKWSKYETEEGVVIAYGSMYGNTEKMADFIARCLADEGIKNIRVMNSSEVHESFIINEIWRFKGVLLGTNTYNNGIFPRMENLIINLEHKGIKNRVFGVFGTYGWSGGGVKGIVDYIKKNKWEMVCDPVEVQFSAHEEHYEKLRQLAKEMAKRVKEN</sequence>
<dbReference type="InterPro" id="IPR045761">
    <property type="entry name" value="ODP_dom"/>
</dbReference>
<reference evidence="3 4" key="1">
    <citation type="submission" date="2021-02" db="EMBL/GenBank/DDBJ databases">
        <title>Characterization of Marinitoga sp. nov. str. BP5-C20A.</title>
        <authorList>
            <person name="Erauso G."/>
            <person name="Postec A."/>
        </authorList>
    </citation>
    <scope>NUCLEOTIDE SEQUENCE [LARGE SCALE GENOMIC DNA]</scope>
    <source>
        <strain evidence="3 4">BP5-C20A</strain>
    </source>
</reference>
<accession>A0ABY8PQJ5</accession>
<dbReference type="EMBL" id="CP069362">
    <property type="protein sequence ID" value="WGS64893.1"/>
    <property type="molecule type" value="Genomic_DNA"/>
</dbReference>
<organism evidence="3 4">
    <name type="scientific">Marinitoga aeolica</name>
    <dbReference type="NCBI Taxonomy" id="2809031"/>
    <lineage>
        <taxon>Bacteria</taxon>
        <taxon>Thermotogati</taxon>
        <taxon>Thermotogota</taxon>
        <taxon>Thermotogae</taxon>
        <taxon>Petrotogales</taxon>
        <taxon>Petrotogaceae</taxon>
        <taxon>Marinitoga</taxon>
    </lineage>
</organism>
<dbReference type="RefSeq" id="WP_280998909.1">
    <property type="nucleotide sequence ID" value="NZ_CP069362.1"/>
</dbReference>
<protein>
    <submittedName>
        <fullName evidence="3">FprA family A-type flavoprotein</fullName>
    </submittedName>
</protein>
<comment type="similarity">
    <text evidence="1">In the N-terminal section; belongs to the zinc metallo-hydrolase group 3 family.</text>
</comment>
<dbReference type="InterPro" id="IPR001279">
    <property type="entry name" value="Metallo-B-lactamas"/>
</dbReference>
<evidence type="ECO:0000313" key="3">
    <source>
        <dbReference type="EMBL" id="WGS64893.1"/>
    </source>
</evidence>